<protein>
    <submittedName>
        <fullName evidence="2">Uncharacterized protein</fullName>
    </submittedName>
</protein>
<organism evidence="2 3">
    <name type="scientific">Blattamonas nauphoetae</name>
    <dbReference type="NCBI Taxonomy" id="2049346"/>
    <lineage>
        <taxon>Eukaryota</taxon>
        <taxon>Metamonada</taxon>
        <taxon>Preaxostyla</taxon>
        <taxon>Oxymonadida</taxon>
        <taxon>Blattamonas</taxon>
    </lineage>
</organism>
<accession>A0ABQ9XDV0</accession>
<dbReference type="EMBL" id="JARBJD010000164">
    <property type="protein sequence ID" value="KAK2949044.1"/>
    <property type="molecule type" value="Genomic_DNA"/>
</dbReference>
<feature type="compositionally biased region" description="Acidic residues" evidence="1">
    <location>
        <begin position="173"/>
        <end position="188"/>
    </location>
</feature>
<dbReference type="Proteomes" id="UP001281761">
    <property type="component" value="Unassembled WGS sequence"/>
</dbReference>
<feature type="region of interest" description="Disordered" evidence="1">
    <location>
        <begin position="109"/>
        <end position="204"/>
    </location>
</feature>
<dbReference type="InterPro" id="IPR028118">
    <property type="entry name" value="Chibby_fam"/>
</dbReference>
<evidence type="ECO:0000256" key="1">
    <source>
        <dbReference type="SAM" id="MobiDB-lite"/>
    </source>
</evidence>
<keyword evidence="3" id="KW-1185">Reference proteome</keyword>
<reference evidence="2 3" key="1">
    <citation type="journal article" date="2022" name="bioRxiv">
        <title>Genomics of Preaxostyla Flagellates Illuminates Evolutionary Transitions and the Path Towards Mitochondrial Loss.</title>
        <authorList>
            <person name="Novak L.V.F."/>
            <person name="Treitli S.C."/>
            <person name="Pyrih J."/>
            <person name="Halakuc P."/>
            <person name="Pipaliya S.V."/>
            <person name="Vacek V."/>
            <person name="Brzon O."/>
            <person name="Soukal P."/>
            <person name="Eme L."/>
            <person name="Dacks J.B."/>
            <person name="Karnkowska A."/>
            <person name="Elias M."/>
            <person name="Hampl V."/>
        </authorList>
    </citation>
    <scope>NUCLEOTIDE SEQUENCE [LARGE SCALE GENOMIC DNA]</scope>
    <source>
        <strain evidence="2">NAU3</strain>
        <tissue evidence="2">Gut</tissue>
    </source>
</reference>
<comment type="caution">
    <text evidence="2">The sequence shown here is derived from an EMBL/GenBank/DDBJ whole genome shotgun (WGS) entry which is preliminary data.</text>
</comment>
<name>A0ABQ9XDV0_9EUKA</name>
<evidence type="ECO:0000313" key="2">
    <source>
        <dbReference type="EMBL" id="KAK2949044.1"/>
    </source>
</evidence>
<evidence type="ECO:0000313" key="3">
    <source>
        <dbReference type="Proteomes" id="UP001281761"/>
    </source>
</evidence>
<feature type="compositionally biased region" description="Polar residues" evidence="1">
    <location>
        <begin position="139"/>
        <end position="161"/>
    </location>
</feature>
<dbReference type="Pfam" id="PF14645">
    <property type="entry name" value="Chibby"/>
    <property type="match status" value="1"/>
</dbReference>
<proteinExistence type="predicted"/>
<gene>
    <name evidence="2" type="ORF">BLNAU_16044</name>
</gene>
<sequence length="204" mass="23510">MTDSETTVILSKDQYPTVTLSGRRLVLEKGRWIYDDEDVNAYEHNKKTVKELEERNLYLQTKLDLCLHFLHKKTKEVEQLRSELEGTVNSLNKKILFEQHIQEQANVPLNPKTQKPHFQPIHQPKVKPKQSPLPPASPKQENPTTKTVIDLSLSASTPGKETTQKEKKLQYSEFDEETEEESPPDEDIGLVQNRPARRTPSPHP</sequence>